<accession>A0A132P8H9</accession>
<evidence type="ECO:0000313" key="4">
    <source>
        <dbReference type="Proteomes" id="UP000183509"/>
    </source>
</evidence>
<evidence type="ECO:0000313" key="1">
    <source>
        <dbReference type="EMBL" id="KWX18645.1"/>
    </source>
</evidence>
<sequence>MAETRPKGYPKLKEYTPSRFMLSECHYDKARADRAVNFIGQLRHTKGKWAGNRFWLLPWQEQII</sequence>
<organism evidence="1 3">
    <name type="scientific">Enterococcus faecium</name>
    <name type="common">Streptococcus faecium</name>
    <dbReference type="NCBI Taxonomy" id="1352"/>
    <lineage>
        <taxon>Bacteria</taxon>
        <taxon>Bacillati</taxon>
        <taxon>Bacillota</taxon>
        <taxon>Bacilli</taxon>
        <taxon>Lactobacillales</taxon>
        <taxon>Enterococcaceae</taxon>
        <taxon>Enterococcus</taxon>
    </lineage>
</organism>
<evidence type="ECO:0000313" key="2">
    <source>
        <dbReference type="EMBL" id="SAM54258.1"/>
    </source>
</evidence>
<dbReference type="Proteomes" id="UP000183509">
    <property type="component" value="Unassembled WGS sequence"/>
</dbReference>
<gene>
    <name evidence="1" type="ORF">AWT83_09260</name>
    <name evidence="2" type="ORF">DTPHA_603022</name>
</gene>
<reference evidence="2 4" key="2">
    <citation type="submission" date="2016-04" db="EMBL/GenBank/DDBJ databases">
        <authorList>
            <person name="Millard A."/>
        </authorList>
    </citation>
    <scope>NUCLEOTIDE SEQUENCE [LARGE SCALE GENOMIC DNA]</scope>
    <source>
        <strain evidence="2">Isolate 22</strain>
    </source>
</reference>
<evidence type="ECO:0000313" key="3">
    <source>
        <dbReference type="Proteomes" id="UP000070452"/>
    </source>
</evidence>
<protein>
    <submittedName>
        <fullName evidence="2">Phage terminase-like protein, large subunit</fullName>
    </submittedName>
</protein>
<comment type="caution">
    <text evidence="1">The sequence shown here is derived from an EMBL/GenBank/DDBJ whole genome shotgun (WGS) entry which is preliminary data.</text>
</comment>
<reference evidence="1 3" key="1">
    <citation type="submission" date="2016-01" db="EMBL/GenBank/DDBJ databases">
        <title>Molecular Mechanisms for transfer of large genomic segments between Enterococcus faecium strains.</title>
        <authorList>
            <person name="Garcia-Solache M.A."/>
            <person name="Lebreton F."/>
            <person name="Mclaughlin R.E."/>
            <person name="Whiteaker J.D."/>
            <person name="Gilmore M.S."/>
            <person name="Rice L.B."/>
        </authorList>
    </citation>
    <scope>NUCLEOTIDE SEQUENCE [LARGE SCALE GENOMIC DNA]</scope>
    <source>
        <strain evidence="1 3">D344RRF x C68</strain>
    </source>
</reference>
<proteinExistence type="predicted"/>
<dbReference type="AlphaFoldDB" id="A0A132P8H9"/>
<dbReference type="EMBL" id="LRHK01000001">
    <property type="protein sequence ID" value="KWX18645.1"/>
    <property type="molecule type" value="Genomic_DNA"/>
</dbReference>
<name>A0A132P8H9_ENTFC</name>
<dbReference type="Proteomes" id="UP000070452">
    <property type="component" value="Unassembled WGS sequence"/>
</dbReference>
<dbReference type="EMBL" id="FKLM01000127">
    <property type="protein sequence ID" value="SAM54258.1"/>
    <property type="molecule type" value="Genomic_DNA"/>
</dbReference>